<evidence type="ECO:0000313" key="6">
    <source>
        <dbReference type="Proteomes" id="UP001150569"/>
    </source>
</evidence>
<keyword evidence="2" id="KW-0539">Nucleus</keyword>
<keyword evidence="6" id="KW-1185">Reference proteome</keyword>
<dbReference type="InterPro" id="IPR009072">
    <property type="entry name" value="Histone-fold"/>
</dbReference>
<reference evidence="5" key="1">
    <citation type="submission" date="2022-07" db="EMBL/GenBank/DDBJ databases">
        <title>Phylogenomic reconstructions and comparative analyses of Kickxellomycotina fungi.</title>
        <authorList>
            <person name="Reynolds N.K."/>
            <person name="Stajich J.E."/>
            <person name="Barry K."/>
            <person name="Grigoriev I.V."/>
            <person name="Crous P."/>
            <person name="Smith M.E."/>
        </authorList>
    </citation>
    <scope>NUCLEOTIDE SEQUENCE</scope>
    <source>
        <strain evidence="5">RSA 861</strain>
    </source>
</reference>
<dbReference type="OrthoDB" id="653904at2759"/>
<dbReference type="EMBL" id="JANBPT010001366">
    <property type="protein sequence ID" value="KAJ1908607.1"/>
    <property type="molecule type" value="Genomic_DNA"/>
</dbReference>
<feature type="region of interest" description="Disordered" evidence="3">
    <location>
        <begin position="291"/>
        <end position="337"/>
    </location>
</feature>
<dbReference type="GO" id="GO:0046982">
    <property type="term" value="F:protein heterodimerization activity"/>
    <property type="evidence" value="ECO:0007669"/>
    <property type="project" value="InterPro"/>
</dbReference>
<dbReference type="GO" id="GO:0001046">
    <property type="term" value="F:core promoter sequence-specific DNA binding"/>
    <property type="evidence" value="ECO:0007669"/>
    <property type="project" value="TreeGrafter"/>
</dbReference>
<dbReference type="InterPro" id="IPR050568">
    <property type="entry name" value="Transcr_DNA_Rep_Reg"/>
</dbReference>
<feature type="compositionally biased region" description="Low complexity" evidence="3">
    <location>
        <begin position="146"/>
        <end position="166"/>
    </location>
</feature>
<organism evidence="5 6">
    <name type="scientific">Tieghemiomyces parasiticus</name>
    <dbReference type="NCBI Taxonomy" id="78921"/>
    <lineage>
        <taxon>Eukaryota</taxon>
        <taxon>Fungi</taxon>
        <taxon>Fungi incertae sedis</taxon>
        <taxon>Zoopagomycota</taxon>
        <taxon>Kickxellomycotina</taxon>
        <taxon>Dimargaritomycetes</taxon>
        <taxon>Dimargaritales</taxon>
        <taxon>Dimargaritaceae</taxon>
        <taxon>Tieghemiomyces</taxon>
    </lineage>
</organism>
<dbReference type="PANTHER" id="PTHR10252:SF5">
    <property type="entry name" value="DR1-ASSOCIATED COREPRESSOR"/>
    <property type="match status" value="1"/>
</dbReference>
<feature type="compositionally biased region" description="Low complexity" evidence="3">
    <location>
        <begin position="291"/>
        <end position="302"/>
    </location>
</feature>
<dbReference type="InterPro" id="IPR003958">
    <property type="entry name" value="CBFA_NFYB_domain"/>
</dbReference>
<sequence>MRKKHKTKFPVARIKKIMQMDEDVGKMAQATPVLVAKAVEMFMQSLIDRSCEETRLRSAKRMSSAHLKRTINGNEQFDFLKDVVASVPDLQDEGGPAPAKKGETELKTDPVAPSGAKPATTNQAADPAVVKTEASRDGDAAAHAYPQQPQPQLHHLPPQPLQHPSLPQQPPRTYQPYSQTYGHLPPSSVSGHHQPHLPPQSLHQSPPPALHSLPQGTAPMAHYPGHPAYPMTPHTTGSMNSAAPPYPMYSVPTASYPGSINPASLMHHSNPATAGYSMPPGYYPPHAFMQAPGGYPAPTTPGANPPAPQVAATHQPDPNATDAGSMASGRGRGPSAG</sequence>
<protein>
    <recommendedName>
        <fullName evidence="4">Transcription factor CBF/NF-Y/archaeal histone domain-containing protein</fullName>
    </recommendedName>
</protein>
<evidence type="ECO:0000313" key="5">
    <source>
        <dbReference type="EMBL" id="KAJ1908607.1"/>
    </source>
</evidence>
<dbReference type="GO" id="GO:0017054">
    <property type="term" value="C:negative cofactor 2 complex"/>
    <property type="evidence" value="ECO:0007669"/>
    <property type="project" value="TreeGrafter"/>
</dbReference>
<dbReference type="CDD" id="cd22906">
    <property type="entry name" value="HFD_DRAP1"/>
    <property type="match status" value="1"/>
</dbReference>
<accession>A0A9W7ZI93</accession>
<comment type="subcellular location">
    <subcellularLocation>
        <location evidence="1">Nucleus</location>
    </subcellularLocation>
</comment>
<dbReference type="PANTHER" id="PTHR10252">
    <property type="entry name" value="HISTONE-LIKE TRANSCRIPTION FACTOR CCAAT-RELATED"/>
    <property type="match status" value="1"/>
</dbReference>
<dbReference type="SUPFAM" id="SSF47113">
    <property type="entry name" value="Histone-fold"/>
    <property type="match status" value="1"/>
</dbReference>
<proteinExistence type="predicted"/>
<comment type="caution">
    <text evidence="5">The sequence shown here is derived from an EMBL/GenBank/DDBJ whole genome shotgun (WGS) entry which is preliminary data.</text>
</comment>
<feature type="domain" description="Transcription factor CBF/NF-Y/archaeal histone" evidence="4">
    <location>
        <begin position="8"/>
        <end position="68"/>
    </location>
</feature>
<feature type="region of interest" description="Disordered" evidence="3">
    <location>
        <begin position="88"/>
        <end position="236"/>
    </location>
</feature>
<dbReference type="GO" id="GO:0016251">
    <property type="term" value="F:RNA polymerase II general transcription initiation factor activity"/>
    <property type="evidence" value="ECO:0007669"/>
    <property type="project" value="TreeGrafter"/>
</dbReference>
<evidence type="ECO:0000259" key="4">
    <source>
        <dbReference type="Pfam" id="PF00808"/>
    </source>
</evidence>
<evidence type="ECO:0000256" key="3">
    <source>
        <dbReference type="SAM" id="MobiDB-lite"/>
    </source>
</evidence>
<dbReference type="Proteomes" id="UP001150569">
    <property type="component" value="Unassembled WGS sequence"/>
</dbReference>
<name>A0A9W7ZI93_9FUNG</name>
<dbReference type="AlphaFoldDB" id="A0A9W7ZI93"/>
<dbReference type="Gene3D" id="1.10.20.10">
    <property type="entry name" value="Histone, subunit A"/>
    <property type="match status" value="1"/>
</dbReference>
<evidence type="ECO:0000256" key="1">
    <source>
        <dbReference type="ARBA" id="ARBA00004123"/>
    </source>
</evidence>
<feature type="compositionally biased region" description="Polar residues" evidence="3">
    <location>
        <begin position="175"/>
        <end position="191"/>
    </location>
</feature>
<gene>
    <name evidence="5" type="ORF">IWQ60_011626</name>
</gene>
<evidence type="ECO:0000256" key="2">
    <source>
        <dbReference type="ARBA" id="ARBA00023242"/>
    </source>
</evidence>
<dbReference type="Pfam" id="PF00808">
    <property type="entry name" value="CBFD_NFYB_HMF"/>
    <property type="match status" value="1"/>
</dbReference>